<evidence type="ECO:0000256" key="7">
    <source>
        <dbReference type="SAM" id="MobiDB-lite"/>
    </source>
</evidence>
<evidence type="ECO:0000256" key="5">
    <source>
        <dbReference type="ARBA" id="ARBA00038264"/>
    </source>
</evidence>
<comment type="similarity">
    <text evidence="5">Belongs to the COX23 family.</text>
</comment>
<evidence type="ECO:0000256" key="1">
    <source>
        <dbReference type="ARBA" id="ARBA00003875"/>
    </source>
</evidence>
<dbReference type="EMBL" id="JAUKUA010000002">
    <property type="protein sequence ID" value="KAK0725043.1"/>
    <property type="molecule type" value="Genomic_DNA"/>
</dbReference>
<dbReference type="Gene3D" id="1.10.287.1130">
    <property type="entry name" value="CytochromE C oxidase copper chaperone"/>
    <property type="match status" value="1"/>
</dbReference>
<evidence type="ECO:0000256" key="2">
    <source>
        <dbReference type="ARBA" id="ARBA00004569"/>
    </source>
</evidence>
<keyword evidence="10" id="KW-1185">Reference proteome</keyword>
<evidence type="ECO:0000313" key="10">
    <source>
        <dbReference type="Proteomes" id="UP001172102"/>
    </source>
</evidence>
<comment type="function">
    <text evidence="1">Required for the assembly of cytochrome c oxidase.</text>
</comment>
<keyword evidence="4" id="KW-1015">Disulfide bond</keyword>
<comment type="subcellular location">
    <subcellularLocation>
        <location evidence="2">Mitochondrion intermembrane space</location>
    </subcellularLocation>
</comment>
<accession>A0AA40E791</accession>
<keyword evidence="3" id="KW-0496">Mitochondrion</keyword>
<name>A0AA40E791_9PEZI</name>
<reference evidence="9" key="1">
    <citation type="submission" date="2023-06" db="EMBL/GenBank/DDBJ databases">
        <title>Genome-scale phylogeny and comparative genomics of the fungal order Sordariales.</title>
        <authorList>
            <consortium name="Lawrence Berkeley National Laboratory"/>
            <person name="Hensen N."/>
            <person name="Bonometti L."/>
            <person name="Westerberg I."/>
            <person name="Brannstrom I.O."/>
            <person name="Guillou S."/>
            <person name="Cros-Aarteil S."/>
            <person name="Calhoun S."/>
            <person name="Haridas S."/>
            <person name="Kuo A."/>
            <person name="Mondo S."/>
            <person name="Pangilinan J."/>
            <person name="Riley R."/>
            <person name="Labutti K."/>
            <person name="Andreopoulos B."/>
            <person name="Lipzen A."/>
            <person name="Chen C."/>
            <person name="Yanf M."/>
            <person name="Daum C."/>
            <person name="Ng V."/>
            <person name="Clum A."/>
            <person name="Steindorff A."/>
            <person name="Ohm R."/>
            <person name="Martin F."/>
            <person name="Silar P."/>
            <person name="Natvig D."/>
            <person name="Lalanne C."/>
            <person name="Gautier V."/>
            <person name="Ament-Velasquez S.L."/>
            <person name="Kruys A."/>
            <person name="Hutchinson M.I."/>
            <person name="Powell A.J."/>
            <person name="Barry K."/>
            <person name="Miller A.N."/>
            <person name="Grigoriev I.V."/>
            <person name="Debuchy R."/>
            <person name="Gladieux P."/>
            <person name="Thoren M.H."/>
            <person name="Johannesson H."/>
        </authorList>
    </citation>
    <scope>NUCLEOTIDE SEQUENCE</scope>
    <source>
        <strain evidence="9">SMH4607-1</strain>
    </source>
</reference>
<evidence type="ECO:0000256" key="4">
    <source>
        <dbReference type="ARBA" id="ARBA00023157"/>
    </source>
</evidence>
<comment type="caution">
    <text evidence="9">The sequence shown here is derived from an EMBL/GenBank/DDBJ whole genome shotgun (WGS) entry which is preliminary data.</text>
</comment>
<dbReference type="PROSITE" id="PS51808">
    <property type="entry name" value="CHCH"/>
    <property type="match status" value="1"/>
</dbReference>
<feature type="domain" description="CHCH" evidence="8">
    <location>
        <begin position="38"/>
        <end position="71"/>
    </location>
</feature>
<dbReference type="Pfam" id="PF06747">
    <property type="entry name" value="CHCH"/>
    <property type="match status" value="1"/>
</dbReference>
<dbReference type="PANTHER" id="PTHR46811:SF1">
    <property type="entry name" value="COILED-COIL-HELIX-COILED-COIL-HELIX DOMAIN-CONTAINING PROTEIN 7"/>
    <property type="match status" value="1"/>
</dbReference>
<dbReference type="GO" id="GO:0005758">
    <property type="term" value="C:mitochondrial intermembrane space"/>
    <property type="evidence" value="ECO:0007669"/>
    <property type="project" value="UniProtKB-SubCell"/>
</dbReference>
<proteinExistence type="inferred from homology"/>
<evidence type="ECO:0000256" key="6">
    <source>
        <dbReference type="ARBA" id="ARBA00041104"/>
    </source>
</evidence>
<evidence type="ECO:0000256" key="3">
    <source>
        <dbReference type="ARBA" id="ARBA00023128"/>
    </source>
</evidence>
<dbReference type="SUPFAM" id="SSF47072">
    <property type="entry name" value="Cysteine alpha-hairpin motif"/>
    <property type="match status" value="1"/>
</dbReference>
<feature type="compositionally biased region" description="Basic and acidic residues" evidence="7">
    <location>
        <begin position="20"/>
        <end position="31"/>
    </location>
</feature>
<dbReference type="InterPro" id="IPR009069">
    <property type="entry name" value="Cys_alpha_HP_mot_SF"/>
</dbReference>
<dbReference type="Proteomes" id="UP001172102">
    <property type="component" value="Unassembled WGS sequence"/>
</dbReference>
<evidence type="ECO:0000259" key="8">
    <source>
        <dbReference type="Pfam" id="PF06747"/>
    </source>
</evidence>
<protein>
    <recommendedName>
        <fullName evidence="6">Cytochrome c oxidase-assembly factor COX23, mitochondrial</fullName>
    </recommendedName>
</protein>
<dbReference type="AlphaFoldDB" id="A0AA40E791"/>
<dbReference type="InterPro" id="IPR010625">
    <property type="entry name" value="CHCH"/>
</dbReference>
<organism evidence="9 10">
    <name type="scientific">Lasiosphaeris hirsuta</name>
    <dbReference type="NCBI Taxonomy" id="260670"/>
    <lineage>
        <taxon>Eukaryota</taxon>
        <taxon>Fungi</taxon>
        <taxon>Dikarya</taxon>
        <taxon>Ascomycota</taxon>
        <taxon>Pezizomycotina</taxon>
        <taxon>Sordariomycetes</taxon>
        <taxon>Sordariomycetidae</taxon>
        <taxon>Sordariales</taxon>
        <taxon>Lasiosphaeriaceae</taxon>
        <taxon>Lasiosphaeris</taxon>
    </lineage>
</organism>
<dbReference type="PANTHER" id="PTHR46811">
    <property type="entry name" value="COILED-COIL-HELIX-COILED-COIL-HELIX DOMAIN-CONTAINING PROTEIN 7"/>
    <property type="match status" value="1"/>
</dbReference>
<gene>
    <name evidence="9" type="ORF">B0H67DRAFT_569366</name>
</gene>
<dbReference type="InterPro" id="IPR051040">
    <property type="entry name" value="COX23"/>
</dbReference>
<evidence type="ECO:0000313" key="9">
    <source>
        <dbReference type="EMBL" id="KAK0725043.1"/>
    </source>
</evidence>
<dbReference type="GO" id="GO:0033108">
    <property type="term" value="P:mitochondrial respiratory chain complex assembly"/>
    <property type="evidence" value="ECO:0007669"/>
    <property type="project" value="TreeGrafter"/>
</dbReference>
<sequence length="88" mass="10308">MAMAPSEDNKAVDGVEPWTDETKSKFNGKSRSEFLDPCQELAAKSIRCLHRNGGDRSMCQDFFQAYRDCKKLWIDKRKMEKRQNGFIW</sequence>
<feature type="region of interest" description="Disordered" evidence="7">
    <location>
        <begin position="1"/>
        <end position="31"/>
    </location>
</feature>